<dbReference type="Pfam" id="PF07635">
    <property type="entry name" value="PSCyt1"/>
    <property type="match status" value="1"/>
</dbReference>
<evidence type="ECO:0000259" key="1">
    <source>
        <dbReference type="Pfam" id="PF07624"/>
    </source>
</evidence>
<dbReference type="AlphaFoldDB" id="D2R289"/>
<feature type="domain" description="Cytochrome C Planctomycete-type" evidence="4">
    <location>
        <begin position="75"/>
        <end position="121"/>
    </location>
</feature>
<evidence type="ECO:0008006" key="7">
    <source>
        <dbReference type="Google" id="ProtNLM"/>
    </source>
</evidence>
<dbReference type="InterPro" id="IPR011429">
    <property type="entry name" value="Cyt_c_Planctomycete-type"/>
</dbReference>
<keyword evidence="6" id="KW-1185">Reference proteome</keyword>
<reference evidence="5 6" key="1">
    <citation type="journal article" date="2009" name="Stand. Genomic Sci.">
        <title>Complete genome sequence of Pirellula staleyi type strain (ATCC 27377).</title>
        <authorList>
            <person name="Clum A."/>
            <person name="Tindall B.J."/>
            <person name="Sikorski J."/>
            <person name="Ivanova N."/>
            <person name="Mavrommatis K."/>
            <person name="Lucas S."/>
            <person name="Glavina del Rio T."/>
            <person name="Nolan M."/>
            <person name="Chen F."/>
            <person name="Tice H."/>
            <person name="Pitluck S."/>
            <person name="Cheng J.F."/>
            <person name="Chertkov O."/>
            <person name="Brettin T."/>
            <person name="Han C."/>
            <person name="Detter J.C."/>
            <person name="Kuske C."/>
            <person name="Bruce D."/>
            <person name="Goodwin L."/>
            <person name="Ovchinikova G."/>
            <person name="Pati A."/>
            <person name="Mikhailova N."/>
            <person name="Chen A."/>
            <person name="Palaniappan K."/>
            <person name="Land M."/>
            <person name="Hauser L."/>
            <person name="Chang Y.J."/>
            <person name="Jeffries C.D."/>
            <person name="Chain P."/>
            <person name="Rohde M."/>
            <person name="Goker M."/>
            <person name="Bristow J."/>
            <person name="Eisen J.A."/>
            <person name="Markowitz V."/>
            <person name="Hugenholtz P."/>
            <person name="Kyrpides N.C."/>
            <person name="Klenk H.P."/>
            <person name="Lapidus A."/>
        </authorList>
    </citation>
    <scope>NUCLEOTIDE SEQUENCE [LARGE SCALE GENOMIC DNA]</scope>
    <source>
        <strain evidence="6">ATCC 27377 / DSM 6068 / ICPB 4128</strain>
    </source>
</reference>
<dbReference type="STRING" id="530564.Psta_0308"/>
<dbReference type="Proteomes" id="UP000001887">
    <property type="component" value="Chromosome"/>
</dbReference>
<accession>D2R289</accession>
<proteinExistence type="predicted"/>
<evidence type="ECO:0000313" key="6">
    <source>
        <dbReference type="Proteomes" id="UP000001887"/>
    </source>
</evidence>
<dbReference type="Pfam" id="PF07627">
    <property type="entry name" value="PSCyt3"/>
    <property type="match status" value="1"/>
</dbReference>
<dbReference type="Pfam" id="PF07631">
    <property type="entry name" value="PSD4"/>
    <property type="match status" value="1"/>
</dbReference>
<name>D2R289_PIRSD</name>
<feature type="domain" description="DUF1588" evidence="2">
    <location>
        <begin position="854"/>
        <end position="950"/>
    </location>
</feature>
<dbReference type="OrthoDB" id="174750at2"/>
<organism evidence="5 6">
    <name type="scientific">Pirellula staleyi (strain ATCC 27377 / DSM 6068 / ICPB 4128)</name>
    <name type="common">Pirella staleyi</name>
    <dbReference type="NCBI Taxonomy" id="530564"/>
    <lineage>
        <taxon>Bacteria</taxon>
        <taxon>Pseudomonadati</taxon>
        <taxon>Planctomycetota</taxon>
        <taxon>Planctomycetia</taxon>
        <taxon>Pirellulales</taxon>
        <taxon>Pirellulaceae</taxon>
        <taxon>Pirellula</taxon>
    </lineage>
</organism>
<dbReference type="HOGENOM" id="CLU_285107_0_0_0"/>
<dbReference type="InterPro" id="IPR011478">
    <property type="entry name" value="DUF1585"/>
</dbReference>
<evidence type="ECO:0000313" key="5">
    <source>
        <dbReference type="EMBL" id="ADB14998.1"/>
    </source>
</evidence>
<evidence type="ECO:0000259" key="2">
    <source>
        <dbReference type="Pfam" id="PF07627"/>
    </source>
</evidence>
<protein>
    <recommendedName>
        <fullName evidence="7">Haem-binding domain-containing protein</fullName>
    </recommendedName>
</protein>
<evidence type="ECO:0000259" key="4">
    <source>
        <dbReference type="Pfam" id="PF07635"/>
    </source>
</evidence>
<sequence precursor="true">MDQQNEGRYMMGTKFSLVLAGGTFVIAIASVLAEPPSEPTQAAAAPIAVKTDAPDADTDQTVLRDKAMRVLETYCFSCHGSKKQQGDVRFDALETIDPVDQQKLFENAKSALHLQEMPPEEAKQPSEAERAVLMQWLDSQIVGEAAQALAEKLLRFEYGNVVNHDDLFSGKYADLPGSSPDRRWLISEYIFNEKVNRLLDYRPTRTIYGKQYPVQGDSGIHWSPKTEQGNKFRRTITNPFLLPKRDGVRYSSHDALTAGHLLTMIGNAKIIAGHMSSESTMKSQYPAMYSLMQTELEQRSTLRSREQFLSTYTYMDRLLNDIYGQQHASLLPPLKRLDVRYPEPVMKNGKAFIETNLGLLGRNDLIDLTAVYRGIHAYQGEGVEYDQIIEQCEREWFMEGVVESRIHNRISMMKAFYVLWDMEGIFKIASSSQYSRPKYVPLSDAEMAVIVQSIQKHRQQGDTYQDIINKCMADWEASFKGQQHANSASDHTLLSQMVIQLYEKIFERKPTQDEIENNLSMLQSFMGRLGRQAAIAKLIESMILNTEFAYRYEYGQGEADQHGRRILSPRDASYALAYALTDSSPDAGLVKAVQEGRLSTREDYEREVRRMLKKRDVWTIIDEGVQAANLNASVTNQPIRKLRFFREFFGYPKAMSVFKDDVRFGAGPHEPALSRLIDEADMLVEYVLHKDKQVFEELLTTDQFYVFHSGDPKEMQAGSDRYHSVYNYFKKYDWRNWTPADWYEHKPFYSQNEALKSHKVVAGNEIVNASQDDPKLGSYFKAFLVQMENLERRFGEGQQNAVPYHTFGRGFWRPNVVLGRTGQQMRGHEATSYWNIDWRSWDYPTQQPVSIPNRKGILTHPAWLIAYSQNLETDPIHRGKWVREKLLAGTIPDVPITVDAVIPPDHTKTMRQRMEGRTGAEFCWRCHQKMDPLGFPFELYDDFGRFRTEENLEHPENLIKPAPKHNAPVEELTFGAHLPVYKTLPVDARGMLSGTGDSALDGDVKDAFDLIDRLAKSDKVRQSIIRHAFRYFLGRNETLADSKTLIDAEKAYLQSNGSFDEVIVALLTSDSFIYHKSPTISPIPAKD</sequence>
<dbReference type="InterPro" id="IPR013042">
    <property type="entry name" value="DUF1592"/>
</dbReference>
<feature type="domain" description="DUF1592" evidence="3">
    <location>
        <begin position="571"/>
        <end position="706"/>
    </location>
</feature>
<dbReference type="InterPro" id="IPR013039">
    <property type="entry name" value="DUF1588"/>
</dbReference>
<gene>
    <name evidence="5" type="ordered locus">Psta_0308</name>
</gene>
<dbReference type="Pfam" id="PF07624">
    <property type="entry name" value="PSD2"/>
    <property type="match status" value="1"/>
</dbReference>
<feature type="domain" description="DUF1585" evidence="1">
    <location>
        <begin position="1004"/>
        <end position="1072"/>
    </location>
</feature>
<dbReference type="eggNOG" id="COG3748">
    <property type="taxonomic scope" value="Bacteria"/>
</dbReference>
<dbReference type="EMBL" id="CP001848">
    <property type="protein sequence ID" value="ADB14998.1"/>
    <property type="molecule type" value="Genomic_DNA"/>
</dbReference>
<evidence type="ECO:0000259" key="3">
    <source>
        <dbReference type="Pfam" id="PF07631"/>
    </source>
</evidence>
<dbReference type="KEGG" id="psl:Psta_0308"/>